<dbReference type="Proteomes" id="UP000631114">
    <property type="component" value="Unassembled WGS sequence"/>
</dbReference>
<organism evidence="2 3">
    <name type="scientific">Coptis chinensis</name>
    <dbReference type="NCBI Taxonomy" id="261450"/>
    <lineage>
        <taxon>Eukaryota</taxon>
        <taxon>Viridiplantae</taxon>
        <taxon>Streptophyta</taxon>
        <taxon>Embryophyta</taxon>
        <taxon>Tracheophyta</taxon>
        <taxon>Spermatophyta</taxon>
        <taxon>Magnoliopsida</taxon>
        <taxon>Ranunculales</taxon>
        <taxon>Ranunculaceae</taxon>
        <taxon>Coptidoideae</taxon>
        <taxon>Coptis</taxon>
    </lineage>
</organism>
<dbReference type="PANTHER" id="PTHR35218:SF9">
    <property type="entry name" value="ENDONUCLEASE_EXONUCLEASE_PHOSPHATASE DOMAIN-CONTAINING PROTEIN"/>
    <property type="match status" value="1"/>
</dbReference>
<name>A0A835HJ16_9MAGN</name>
<evidence type="ECO:0000313" key="2">
    <source>
        <dbReference type="EMBL" id="KAF9599222.1"/>
    </source>
</evidence>
<dbReference type="EMBL" id="JADFTS010000007">
    <property type="protein sequence ID" value="KAF9599222.1"/>
    <property type="molecule type" value="Genomic_DNA"/>
</dbReference>
<gene>
    <name evidence="2" type="ORF">IFM89_036348</name>
</gene>
<evidence type="ECO:0000259" key="1">
    <source>
        <dbReference type="Pfam" id="PF03372"/>
    </source>
</evidence>
<protein>
    <recommendedName>
        <fullName evidence="1">Endonuclease/exonuclease/phosphatase domain-containing protein</fullName>
    </recommendedName>
</protein>
<proteinExistence type="predicted"/>
<dbReference type="PANTHER" id="PTHR35218">
    <property type="entry name" value="RNASE H DOMAIN-CONTAINING PROTEIN"/>
    <property type="match status" value="1"/>
</dbReference>
<dbReference type="Gene3D" id="3.60.10.10">
    <property type="entry name" value="Endonuclease/exonuclease/phosphatase"/>
    <property type="match status" value="1"/>
</dbReference>
<reference evidence="2 3" key="1">
    <citation type="submission" date="2020-10" db="EMBL/GenBank/DDBJ databases">
        <title>The Coptis chinensis genome and diversification of protoberbering-type alkaloids.</title>
        <authorList>
            <person name="Wang B."/>
            <person name="Shu S."/>
            <person name="Song C."/>
            <person name="Liu Y."/>
        </authorList>
    </citation>
    <scope>NUCLEOTIDE SEQUENCE [LARGE SCALE GENOMIC DNA]</scope>
    <source>
        <strain evidence="2">HL-2020</strain>
        <tissue evidence="2">Leaf</tissue>
    </source>
</reference>
<dbReference type="OrthoDB" id="998616at2759"/>
<keyword evidence="3" id="KW-1185">Reference proteome</keyword>
<dbReference type="AlphaFoldDB" id="A0A835HJ16"/>
<dbReference type="GO" id="GO:0003824">
    <property type="term" value="F:catalytic activity"/>
    <property type="evidence" value="ECO:0007669"/>
    <property type="project" value="InterPro"/>
</dbReference>
<evidence type="ECO:0000313" key="3">
    <source>
        <dbReference type="Proteomes" id="UP000631114"/>
    </source>
</evidence>
<dbReference type="InterPro" id="IPR036691">
    <property type="entry name" value="Endo/exonu/phosph_ase_sf"/>
</dbReference>
<comment type="caution">
    <text evidence="2">The sequence shown here is derived from an EMBL/GenBank/DDBJ whole genome shotgun (WGS) entry which is preliminary data.</text>
</comment>
<dbReference type="Pfam" id="PF03372">
    <property type="entry name" value="Exo_endo_phos"/>
    <property type="match status" value="1"/>
</dbReference>
<dbReference type="InterPro" id="IPR005135">
    <property type="entry name" value="Endo/exonuclease/phosphatase"/>
</dbReference>
<accession>A0A835HJ16</accession>
<feature type="domain" description="Endonuclease/exonuclease/phosphatase" evidence="1">
    <location>
        <begin position="7"/>
        <end position="69"/>
    </location>
</feature>
<sequence length="107" mass="11925">MGTSTVAQTLKEMIRRHNPDVIFLVETKASSIKIKSLQKSLRYPSAFVVDVGHSGGLALLYKDKIDIEIIGAGKHAITRKFSNYLAEGDWFITLVYGHPISHKRSLV</sequence>
<dbReference type="SUPFAM" id="SSF56219">
    <property type="entry name" value="DNase I-like"/>
    <property type="match status" value="1"/>
</dbReference>